<dbReference type="InterPro" id="IPR029044">
    <property type="entry name" value="Nucleotide-diphossugar_trans"/>
</dbReference>
<dbReference type="GO" id="GO:0016757">
    <property type="term" value="F:glycosyltransferase activity"/>
    <property type="evidence" value="ECO:0007669"/>
    <property type="project" value="UniProtKB-KW"/>
</dbReference>
<gene>
    <name evidence="2" type="ORF">ACFSAH_01915</name>
</gene>
<feature type="domain" description="Glycosyltransferase 2-like" evidence="1">
    <location>
        <begin position="6"/>
        <end position="117"/>
    </location>
</feature>
<reference evidence="3" key="1">
    <citation type="journal article" date="2019" name="Int. J. Syst. Evol. Microbiol.">
        <title>The Global Catalogue of Microorganisms (GCM) 10K type strain sequencing project: providing services to taxonomists for standard genome sequencing and annotation.</title>
        <authorList>
            <consortium name="The Broad Institute Genomics Platform"/>
            <consortium name="The Broad Institute Genome Sequencing Center for Infectious Disease"/>
            <person name="Wu L."/>
            <person name="Ma J."/>
        </authorList>
    </citation>
    <scope>NUCLEOTIDE SEQUENCE [LARGE SCALE GENOMIC DNA]</scope>
    <source>
        <strain evidence="3">CCUG 53762</strain>
    </source>
</reference>
<dbReference type="Proteomes" id="UP001597118">
    <property type="component" value="Unassembled WGS sequence"/>
</dbReference>
<sequence>MKILTIIVTYNATKNNWIYKCLSSVISSNINTNILVVDNNSTDHTVNFIKENFPQVSLVESKENLGFGKANNIGLRKCIDEYYDFAFLLNQDAFVLPHTIHQLAATLKKNKGYGILSPLQMNGEGRLIDKLFYKNIVNHPIGRSVFSDLVSKKNTDKIYDLTYMNAACWLIDRHCIEKIGFFDEIFDHYGEDNNYCHRLEYHNYKIGLITDTLVYHDREEREKNTWEGDSELKIKLKLTNILNKDIDKIYRSELIKKLRQSIKSIIKGNISYGIKDFINYYRLLHKIYPKAKASYLSNKNR</sequence>
<dbReference type="InterPro" id="IPR001173">
    <property type="entry name" value="Glyco_trans_2-like"/>
</dbReference>
<proteinExistence type="predicted"/>
<dbReference type="SUPFAM" id="SSF53448">
    <property type="entry name" value="Nucleotide-diphospho-sugar transferases"/>
    <property type="match status" value="1"/>
</dbReference>
<evidence type="ECO:0000259" key="1">
    <source>
        <dbReference type="Pfam" id="PF00535"/>
    </source>
</evidence>
<organism evidence="2 3">
    <name type="scientific">Pseudopedobacter beijingensis</name>
    <dbReference type="NCBI Taxonomy" id="1207056"/>
    <lineage>
        <taxon>Bacteria</taxon>
        <taxon>Pseudomonadati</taxon>
        <taxon>Bacteroidota</taxon>
        <taxon>Sphingobacteriia</taxon>
        <taxon>Sphingobacteriales</taxon>
        <taxon>Sphingobacteriaceae</taxon>
        <taxon>Pseudopedobacter</taxon>
    </lineage>
</organism>
<name>A0ABW4IAK8_9SPHI</name>
<dbReference type="Pfam" id="PF00535">
    <property type="entry name" value="Glycos_transf_2"/>
    <property type="match status" value="1"/>
</dbReference>
<keyword evidence="2" id="KW-0328">Glycosyltransferase</keyword>
<dbReference type="RefSeq" id="WP_379660995.1">
    <property type="nucleotide sequence ID" value="NZ_JBHUDG010000002.1"/>
</dbReference>
<dbReference type="EC" id="2.4.-.-" evidence="2"/>
<keyword evidence="2" id="KW-0808">Transferase</keyword>
<dbReference type="EMBL" id="JBHUDG010000002">
    <property type="protein sequence ID" value="MFD1628611.1"/>
    <property type="molecule type" value="Genomic_DNA"/>
</dbReference>
<dbReference type="Gene3D" id="3.90.550.10">
    <property type="entry name" value="Spore Coat Polysaccharide Biosynthesis Protein SpsA, Chain A"/>
    <property type="match status" value="1"/>
</dbReference>
<evidence type="ECO:0000313" key="2">
    <source>
        <dbReference type="EMBL" id="MFD1628611.1"/>
    </source>
</evidence>
<protein>
    <submittedName>
        <fullName evidence="2">Glycosyltransferase family 2 protein</fullName>
        <ecNumber evidence="2">2.4.-.-</ecNumber>
    </submittedName>
</protein>
<dbReference type="PANTHER" id="PTHR43179:SF7">
    <property type="entry name" value="RHAMNOSYLTRANSFERASE WBBL"/>
    <property type="match status" value="1"/>
</dbReference>
<comment type="caution">
    <text evidence="2">The sequence shown here is derived from an EMBL/GenBank/DDBJ whole genome shotgun (WGS) entry which is preliminary data.</text>
</comment>
<accession>A0ABW4IAK8</accession>
<evidence type="ECO:0000313" key="3">
    <source>
        <dbReference type="Proteomes" id="UP001597118"/>
    </source>
</evidence>
<keyword evidence="3" id="KW-1185">Reference proteome</keyword>
<dbReference type="PANTHER" id="PTHR43179">
    <property type="entry name" value="RHAMNOSYLTRANSFERASE WBBL"/>
    <property type="match status" value="1"/>
</dbReference>